<dbReference type="NCBIfam" id="NF033708">
    <property type="entry name" value="T9SS_Cterm_ChiA"/>
    <property type="match status" value="1"/>
</dbReference>
<dbReference type="Gene3D" id="2.80.10.50">
    <property type="match status" value="6"/>
</dbReference>
<dbReference type="STRING" id="1278819.BHE19_04055"/>
<dbReference type="EMBL" id="MIKE01000011">
    <property type="protein sequence ID" value="OHT46994.1"/>
    <property type="molecule type" value="Genomic_DNA"/>
</dbReference>
<dbReference type="EMBL" id="MUHG01000005">
    <property type="protein sequence ID" value="OXB21273.1"/>
    <property type="molecule type" value="Genomic_DNA"/>
</dbReference>
<gene>
    <name evidence="2" type="ORF">B0A71_05235</name>
    <name evidence="1" type="ORF">BHE19_04055</name>
</gene>
<protein>
    <submittedName>
        <fullName evidence="1">Calcium-binding protein</fullName>
    </submittedName>
</protein>
<proteinExistence type="predicted"/>
<evidence type="ECO:0000313" key="2">
    <source>
        <dbReference type="EMBL" id="OXB21273.1"/>
    </source>
</evidence>
<dbReference type="NCBIfam" id="TIGR02608">
    <property type="entry name" value="delta_60_rpt"/>
    <property type="match status" value="10"/>
</dbReference>
<reference evidence="3" key="2">
    <citation type="submission" date="2016-09" db="EMBL/GenBank/DDBJ databases">
        <authorList>
            <person name="Chen S."/>
            <person name="Walker E."/>
        </authorList>
    </citation>
    <scope>NUCLEOTIDE SEQUENCE [LARGE SCALE GENOMIC DNA]</scope>
    <source>
        <strain evidence="3">MSU</strain>
    </source>
</reference>
<evidence type="ECO:0000313" key="1">
    <source>
        <dbReference type="EMBL" id="OHT46994.1"/>
    </source>
</evidence>
<accession>A0A1S1JBP4</accession>
<sequence>MFLVVYLYGPALCAQQGKVDISFNTDDNGKKGDGFDNVVRTVSLQSDHKLLVGGDYLNLNGTKCQYLTRLNLDGSIDETWDTGTGFNGKIYTSCIQPDGKIIVGGSFTSFNGISCGRLIRLNIDGSYDAAFDTTIAVNTGIIYNICLYRDGRIIITGSFTKYNNITVNRVACILSDGSLDSSFNTGSGSSANIINANVMSDGRILLTGNFSIFNTIAANRMVCLLPNGKVDTGFNTGSGFNEDVNAVVVQSDGKIIVGGKFTSYNGSIANRIVRLNQDGTIDNSFVTGTGFSGDAVQIIKNDLSGNIMVGGSFTGFYNGVAVNRICLLNSNGSLQTNFDVDSGPGSGSILTLANDSENFWYVGGSFSVFDSQNQGRLVKISKDGEREEAYLSTGVGFDDSVLKVLPSLDKSTVVLGNFQKFNGNFSSRIVRVLADGSYDTTFNSGQLGANNVIKSGVLQLDGRIILGGNFTKYNGTAFNRIIRVLPDGAIDNTFNVGSGFNGQVYSIAIQPDEKIIVAGNFTSYNGAPVGRIIRLSQSGLRDLSFDTGGGADGIIETIIVQSDGKILVGGRFDSFNGKSSHRLIRLNSTGSIDSDFSAGTGFDKNVYAIGLQSDQKIIVGGAFLSYNGIPQKRIARLNADGSLDSFFDSGVGFDKGEVRSILIQPDDCILVGGTFSGTYKTNTALRLIRLQKSGEYDISFKSELNNSLFTMGFTVDHKLIIGGSFNSISGISKHRIARIKLCLDGTVWDGKSWSNGFPSVAEAVEFRGNYENLTSVNICSCFIDEGKQVILLNGNTLGVEFSYTGKGILVLEDSASFYQSDDDVVNTGIVYLKRNSTPIRKSDYTYWSSPIDLQKLIDVSPKSHLEKFYSYNYDDRNWKKENPVNYMSVGKGYIIQGPQDYSETVPLKFEAVFKGIPNNGKIEIKSGVADTFNLIGNPYPSALDGDAFLLANKSKIKGTLYFWTHNTPITKYKYTSDDYAVYNLLGGVGTRKSETSGINETVPDGTIATGQAFFTNSKGSETIEFMNSMRVVGRNARFFKQPDRNTMTVFKNTIERHRIWLNFDNSEGSFKQILIGYIDGATNQYDTDYDAESLNGNPFVNFYSRIENKKLVIQGRALPFIENDSITLGYETAIAGKFNLSIDHEDEYFKKENVFLVDKKIKKIHNLKQGAYLFSSDAGTFNERFVLLFTNETLTIKDFSEKNPEVLISVEDRIIKVISTQELISQITVFDILGKQMYRKENLEILEFQLPKFNLSHQILIVKVILGNRKIVTRKILL</sequence>
<comment type="caution">
    <text evidence="1">The sequence shown here is derived from an EMBL/GenBank/DDBJ whole genome shotgun (WGS) entry which is preliminary data.</text>
</comment>
<dbReference type="Pfam" id="PF17164">
    <property type="entry name" value="DUF5122"/>
    <property type="match status" value="12"/>
</dbReference>
<dbReference type="Proteomes" id="UP000198319">
    <property type="component" value="Unassembled WGS sequence"/>
</dbReference>
<organism evidence="1 3">
    <name type="scientific">Flavobacterium tructae</name>
    <dbReference type="NCBI Taxonomy" id="1114873"/>
    <lineage>
        <taxon>Bacteria</taxon>
        <taxon>Pseudomonadati</taxon>
        <taxon>Bacteroidota</taxon>
        <taxon>Flavobacteriia</taxon>
        <taxon>Flavobacteriales</taxon>
        <taxon>Flavobacteriaceae</taxon>
        <taxon>Flavobacterium</taxon>
    </lineage>
</organism>
<reference evidence="2 4" key="3">
    <citation type="submission" date="2016-11" db="EMBL/GenBank/DDBJ databases">
        <title>Whole genomes of Flavobacteriaceae.</title>
        <authorList>
            <person name="Stine C."/>
            <person name="Li C."/>
            <person name="Tadesse D."/>
        </authorList>
    </citation>
    <scope>NUCLEOTIDE SEQUENCE [LARGE SCALE GENOMIC DNA]</scope>
    <source>
        <strain evidence="2 4">ATCC BAA-2541</strain>
    </source>
</reference>
<dbReference type="SUPFAM" id="SSF63829">
    <property type="entry name" value="Calcium-dependent phosphotriesterase"/>
    <property type="match status" value="2"/>
</dbReference>
<dbReference type="Proteomes" id="UP000180252">
    <property type="component" value="Unassembled WGS sequence"/>
</dbReference>
<keyword evidence="4" id="KW-1185">Reference proteome</keyword>
<dbReference type="AlphaFoldDB" id="A0A1S1JBP4"/>
<dbReference type="InterPro" id="IPR013431">
    <property type="entry name" value="Delta_60_rpt"/>
</dbReference>
<evidence type="ECO:0000313" key="4">
    <source>
        <dbReference type="Proteomes" id="UP000198319"/>
    </source>
</evidence>
<evidence type="ECO:0000313" key="3">
    <source>
        <dbReference type="Proteomes" id="UP000180252"/>
    </source>
</evidence>
<dbReference type="SUPFAM" id="SSF101898">
    <property type="entry name" value="NHL repeat"/>
    <property type="match status" value="1"/>
</dbReference>
<reference evidence="1" key="1">
    <citation type="submission" date="2016-09" db="EMBL/GenBank/DDBJ databases">
        <authorList>
            <person name="Capua I."/>
            <person name="De Benedictis P."/>
            <person name="Joannis T."/>
            <person name="Lombin L.H."/>
            <person name="Cattoli G."/>
        </authorList>
    </citation>
    <scope>NUCLEOTIDE SEQUENCE [LARGE SCALE GENOMIC DNA]</scope>
    <source>
        <strain evidence="1">MSU</strain>
    </source>
</reference>
<name>A0A1S1JBP4_9FLAO</name>